<accession>A0A8C9SVR8</accession>
<feature type="transmembrane region" description="Helical" evidence="1">
    <location>
        <begin position="53"/>
        <end position="75"/>
    </location>
</feature>
<reference evidence="2" key="3">
    <citation type="submission" date="2025-09" db="UniProtKB">
        <authorList>
            <consortium name="Ensembl"/>
        </authorList>
    </citation>
    <scope>IDENTIFICATION</scope>
</reference>
<evidence type="ECO:0000313" key="3">
    <source>
        <dbReference type="Proteomes" id="UP000694397"/>
    </source>
</evidence>
<proteinExistence type="predicted"/>
<evidence type="ECO:0000313" key="2">
    <source>
        <dbReference type="Ensembl" id="ENSSFOP00015038553.1"/>
    </source>
</evidence>
<dbReference type="Ensembl" id="ENSSFOT00015042476.1">
    <property type="protein sequence ID" value="ENSSFOP00015038553.1"/>
    <property type="gene ID" value="ENSSFOG00015027396.1"/>
</dbReference>
<name>A0A8C9SVR8_SCLFO</name>
<keyword evidence="1" id="KW-1133">Transmembrane helix</keyword>
<keyword evidence="1" id="KW-0812">Transmembrane</keyword>
<dbReference type="Proteomes" id="UP000694397">
    <property type="component" value="Chromosome 15"/>
</dbReference>
<keyword evidence="3" id="KW-1185">Reference proteome</keyword>
<protein>
    <submittedName>
        <fullName evidence="2">Uncharacterized protein</fullName>
    </submittedName>
</protein>
<reference evidence="2" key="2">
    <citation type="submission" date="2025-08" db="UniProtKB">
        <authorList>
            <consortium name="Ensembl"/>
        </authorList>
    </citation>
    <scope>IDENTIFICATION</scope>
</reference>
<sequence length="86" mass="9592">FNQHFPAPVPLRLVIDSPPKLCSCCAVKANSEHEIFCRNPFGYRNSQKYTVSLGVYVCVFVCVHICLNVLLITFLGKCVIFSAVRG</sequence>
<evidence type="ECO:0000256" key="1">
    <source>
        <dbReference type="SAM" id="Phobius"/>
    </source>
</evidence>
<dbReference type="AlphaFoldDB" id="A0A8C9SVR8"/>
<keyword evidence="1" id="KW-0472">Membrane</keyword>
<organism evidence="2 3">
    <name type="scientific">Scleropages formosus</name>
    <name type="common">Asian bonytongue</name>
    <name type="synonym">Osteoglossum formosum</name>
    <dbReference type="NCBI Taxonomy" id="113540"/>
    <lineage>
        <taxon>Eukaryota</taxon>
        <taxon>Metazoa</taxon>
        <taxon>Chordata</taxon>
        <taxon>Craniata</taxon>
        <taxon>Vertebrata</taxon>
        <taxon>Euteleostomi</taxon>
        <taxon>Actinopterygii</taxon>
        <taxon>Neopterygii</taxon>
        <taxon>Teleostei</taxon>
        <taxon>Osteoglossocephala</taxon>
        <taxon>Osteoglossomorpha</taxon>
        <taxon>Osteoglossiformes</taxon>
        <taxon>Osteoglossidae</taxon>
        <taxon>Scleropages</taxon>
    </lineage>
</organism>
<reference evidence="2 3" key="1">
    <citation type="submission" date="2019-04" db="EMBL/GenBank/DDBJ databases">
        <authorList>
            <consortium name="Wellcome Sanger Institute Data Sharing"/>
        </authorList>
    </citation>
    <scope>NUCLEOTIDE SEQUENCE [LARGE SCALE GENOMIC DNA]</scope>
</reference>